<dbReference type="AlphaFoldDB" id="A0A3P3XR58"/>
<proteinExistence type="predicted"/>
<sequence length="100" mass="11812">MTLHQKIVKPKVWFLELGKQLRNVAEECRIMGYSRDAAIEETLIEMTFEYPAYGQVRVSNELRKEGIFISSGRVRCVWRRHDLEVFQKRLTLLEAKAARE</sequence>
<protein>
    <submittedName>
        <fullName evidence="1">Uncharacterized protein</fullName>
    </submittedName>
</protein>
<gene>
    <name evidence="1" type="ORF">SPIRO4BDMA_50290</name>
</gene>
<dbReference type="EMBL" id="FWDO01000005">
    <property type="protein sequence ID" value="SLM18775.1"/>
    <property type="molecule type" value="Genomic_DNA"/>
</dbReference>
<accession>A0A3P3XR58</accession>
<evidence type="ECO:0000313" key="1">
    <source>
        <dbReference type="EMBL" id="SLM18775.1"/>
    </source>
</evidence>
<name>A0A3P3XR58_9SPIR</name>
<reference evidence="1" key="1">
    <citation type="submission" date="2017-02" db="EMBL/GenBank/DDBJ databases">
        <authorList>
            <person name="Regsiter A."/>
            <person name="William W."/>
        </authorList>
    </citation>
    <scope>NUCLEOTIDE SEQUENCE</scope>
    <source>
        <strain evidence="1">BdmA 4</strain>
    </source>
</reference>
<organism evidence="1">
    <name type="scientific">uncultured spirochete</name>
    <dbReference type="NCBI Taxonomy" id="156406"/>
    <lineage>
        <taxon>Bacteria</taxon>
        <taxon>Pseudomonadati</taxon>
        <taxon>Spirochaetota</taxon>
        <taxon>Spirochaetia</taxon>
        <taxon>Spirochaetales</taxon>
        <taxon>environmental samples</taxon>
    </lineage>
</organism>